<dbReference type="EMBL" id="BMMZ01000005">
    <property type="protein sequence ID" value="GGL63926.1"/>
    <property type="molecule type" value="Genomic_DNA"/>
</dbReference>
<evidence type="ECO:0000313" key="3">
    <source>
        <dbReference type="Proteomes" id="UP000613840"/>
    </source>
</evidence>
<organism evidence="2 3">
    <name type="scientific">Microlunatus endophyticus</name>
    <dbReference type="NCBI Taxonomy" id="1716077"/>
    <lineage>
        <taxon>Bacteria</taxon>
        <taxon>Bacillati</taxon>
        <taxon>Actinomycetota</taxon>
        <taxon>Actinomycetes</taxon>
        <taxon>Propionibacteriales</taxon>
        <taxon>Propionibacteriaceae</taxon>
        <taxon>Microlunatus</taxon>
    </lineage>
</organism>
<name>A0A917W3G5_9ACTN</name>
<dbReference type="Pfam" id="PF12804">
    <property type="entry name" value="NTP_transf_3"/>
    <property type="match status" value="1"/>
</dbReference>
<keyword evidence="3" id="KW-1185">Reference proteome</keyword>
<reference evidence="2" key="1">
    <citation type="journal article" date="2014" name="Int. J. Syst. Evol. Microbiol.">
        <title>Complete genome sequence of Corynebacterium casei LMG S-19264T (=DSM 44701T), isolated from a smear-ripened cheese.</title>
        <authorList>
            <consortium name="US DOE Joint Genome Institute (JGI-PGF)"/>
            <person name="Walter F."/>
            <person name="Albersmeier A."/>
            <person name="Kalinowski J."/>
            <person name="Ruckert C."/>
        </authorList>
    </citation>
    <scope>NUCLEOTIDE SEQUENCE</scope>
    <source>
        <strain evidence="2">CGMCC 4.7306</strain>
    </source>
</reference>
<dbReference type="GO" id="GO:0016779">
    <property type="term" value="F:nucleotidyltransferase activity"/>
    <property type="evidence" value="ECO:0007669"/>
    <property type="project" value="UniProtKB-KW"/>
</dbReference>
<protein>
    <submittedName>
        <fullName evidence="2">Molybdenum cofactor guanylyltransferase</fullName>
    </submittedName>
</protein>
<dbReference type="RefSeq" id="WP_188895506.1">
    <property type="nucleotide sequence ID" value="NZ_BMMZ01000005.1"/>
</dbReference>
<sequence length="202" mass="20579">MTTAAIVLAGGTSQRFGSDKLDAPLAGVPLLQHAVRGLPDDWLLIIVGPHRALPRAALFVREDPPGGGPGAGLVAGARAARDAGASMIATMPGDAPYGSAAAQELAATLIDSLAGIGAVIGVDATGVDQPLQLAARGPALRMLAQRSGTHNLRARSLLDDLDAATGVVRLRLPAALTADVDVPEDLATLSRDRVLIRPDDQT</sequence>
<dbReference type="PANTHER" id="PTHR43777">
    <property type="entry name" value="MOLYBDENUM COFACTOR CYTIDYLYLTRANSFERASE"/>
    <property type="match status" value="1"/>
</dbReference>
<dbReference type="Gene3D" id="3.90.550.10">
    <property type="entry name" value="Spore Coat Polysaccharide Biosynthesis Protein SpsA, Chain A"/>
    <property type="match status" value="1"/>
</dbReference>
<dbReference type="SUPFAM" id="SSF53448">
    <property type="entry name" value="Nucleotide-diphospho-sugar transferases"/>
    <property type="match status" value="1"/>
</dbReference>
<reference evidence="2" key="2">
    <citation type="submission" date="2020-09" db="EMBL/GenBank/DDBJ databases">
        <authorList>
            <person name="Sun Q."/>
            <person name="Zhou Y."/>
        </authorList>
    </citation>
    <scope>NUCLEOTIDE SEQUENCE</scope>
    <source>
        <strain evidence="2">CGMCC 4.7306</strain>
    </source>
</reference>
<dbReference type="InterPro" id="IPR029044">
    <property type="entry name" value="Nucleotide-diphossugar_trans"/>
</dbReference>
<dbReference type="InterPro" id="IPR025877">
    <property type="entry name" value="MobA-like_NTP_Trfase"/>
</dbReference>
<keyword evidence="2" id="KW-0808">Transferase</keyword>
<dbReference type="Proteomes" id="UP000613840">
    <property type="component" value="Unassembled WGS sequence"/>
</dbReference>
<feature type="domain" description="MobA-like NTP transferase" evidence="1">
    <location>
        <begin position="5"/>
        <end position="160"/>
    </location>
</feature>
<evidence type="ECO:0000259" key="1">
    <source>
        <dbReference type="Pfam" id="PF12804"/>
    </source>
</evidence>
<dbReference type="PANTHER" id="PTHR43777:SF1">
    <property type="entry name" value="MOLYBDENUM COFACTOR CYTIDYLYLTRANSFERASE"/>
    <property type="match status" value="1"/>
</dbReference>
<keyword evidence="2" id="KW-0548">Nucleotidyltransferase</keyword>
<proteinExistence type="predicted"/>
<gene>
    <name evidence="2" type="primary">mobA</name>
    <name evidence="2" type="ORF">GCM10011575_22880</name>
</gene>
<dbReference type="AlphaFoldDB" id="A0A917W3G5"/>
<evidence type="ECO:0000313" key="2">
    <source>
        <dbReference type="EMBL" id="GGL63926.1"/>
    </source>
</evidence>
<comment type="caution">
    <text evidence="2">The sequence shown here is derived from an EMBL/GenBank/DDBJ whole genome shotgun (WGS) entry which is preliminary data.</text>
</comment>
<accession>A0A917W3G5</accession>